<dbReference type="Proteomes" id="UP000236333">
    <property type="component" value="Unassembled WGS sequence"/>
</dbReference>
<accession>A0A2J8ADL8</accession>
<evidence type="ECO:0000313" key="2">
    <source>
        <dbReference type="EMBL" id="PNH10620.1"/>
    </source>
</evidence>
<evidence type="ECO:0000256" key="1">
    <source>
        <dbReference type="SAM" id="MobiDB-lite"/>
    </source>
</evidence>
<organism evidence="2 3">
    <name type="scientific">Tetrabaena socialis</name>
    <dbReference type="NCBI Taxonomy" id="47790"/>
    <lineage>
        <taxon>Eukaryota</taxon>
        <taxon>Viridiplantae</taxon>
        <taxon>Chlorophyta</taxon>
        <taxon>core chlorophytes</taxon>
        <taxon>Chlorophyceae</taxon>
        <taxon>CS clade</taxon>
        <taxon>Chlamydomonadales</taxon>
        <taxon>Tetrabaenaceae</taxon>
        <taxon>Tetrabaena</taxon>
    </lineage>
</organism>
<protein>
    <submittedName>
        <fullName evidence="2">Uncharacterized protein</fullName>
    </submittedName>
</protein>
<evidence type="ECO:0000313" key="3">
    <source>
        <dbReference type="Proteomes" id="UP000236333"/>
    </source>
</evidence>
<proteinExistence type="predicted"/>
<dbReference type="EMBL" id="PGGS01000051">
    <property type="protein sequence ID" value="PNH10620.1"/>
    <property type="molecule type" value="Genomic_DNA"/>
</dbReference>
<gene>
    <name evidence="2" type="ORF">TSOC_002641</name>
</gene>
<comment type="caution">
    <text evidence="2">The sequence shown here is derived from an EMBL/GenBank/DDBJ whole genome shotgun (WGS) entry which is preliminary data.</text>
</comment>
<name>A0A2J8ADL8_9CHLO</name>
<feature type="region of interest" description="Disordered" evidence="1">
    <location>
        <begin position="166"/>
        <end position="194"/>
    </location>
</feature>
<dbReference type="AlphaFoldDB" id="A0A2J8ADL8"/>
<sequence length="194" mass="19518">MAEGEALADSLLRLVPADGGPGGGGRPLAGRGSVWRLACGRLPGRQLGWLLLPAKEAELEEKGEGEAMDVDAGAVAAGRVGRGAEPSGAAAAGGSGGGGSGAAVTNEAACGGVVLPALALVRVQRQQRVYALCTDAAPRWWLESFRGQQASALLCGLYGHQAPGNLERERESGGVGVGLAPSVNPPHRGRLDRA</sequence>
<reference evidence="2 3" key="1">
    <citation type="journal article" date="2017" name="Mol. Biol. Evol.">
        <title>The 4-celled Tetrabaena socialis nuclear genome reveals the essential components for genetic control of cell number at the origin of multicellularity in the volvocine lineage.</title>
        <authorList>
            <person name="Featherston J."/>
            <person name="Arakaki Y."/>
            <person name="Hanschen E.R."/>
            <person name="Ferris P.J."/>
            <person name="Michod R.E."/>
            <person name="Olson B.J.S.C."/>
            <person name="Nozaki H."/>
            <person name="Durand P.M."/>
        </authorList>
    </citation>
    <scope>NUCLEOTIDE SEQUENCE [LARGE SCALE GENOMIC DNA]</scope>
    <source>
        <strain evidence="2 3">NIES-571</strain>
    </source>
</reference>
<keyword evidence="3" id="KW-1185">Reference proteome</keyword>